<evidence type="ECO:0000313" key="4">
    <source>
        <dbReference type="EMBL" id="MFD1392935.1"/>
    </source>
</evidence>
<comment type="subcellular location">
    <subcellularLocation>
        <location evidence="2">Cytoplasm</location>
    </subcellularLocation>
</comment>
<feature type="region of interest" description="Disordered" evidence="3">
    <location>
        <begin position="82"/>
        <end position="102"/>
    </location>
</feature>
<organism evidence="4 5">
    <name type="scientific">Lacticaseibacillus jixianensis</name>
    <dbReference type="NCBI Taxonomy" id="2486012"/>
    <lineage>
        <taxon>Bacteria</taxon>
        <taxon>Bacillati</taxon>
        <taxon>Bacillota</taxon>
        <taxon>Bacilli</taxon>
        <taxon>Lactobacillales</taxon>
        <taxon>Lactobacillaceae</taxon>
        <taxon>Lacticaseibacillus</taxon>
    </lineage>
</organism>
<dbReference type="EMBL" id="JBHTMO010000013">
    <property type="protein sequence ID" value="MFD1392935.1"/>
    <property type="molecule type" value="Genomic_DNA"/>
</dbReference>
<keyword evidence="5" id="KW-1185">Reference proteome</keyword>
<evidence type="ECO:0000256" key="2">
    <source>
        <dbReference type="HAMAP-Rule" id="MF_01126"/>
    </source>
</evidence>
<evidence type="ECO:0000256" key="1">
    <source>
        <dbReference type="ARBA" id="ARBA00022490"/>
    </source>
</evidence>
<proteinExistence type="inferred from homology"/>
<dbReference type="Proteomes" id="UP001597249">
    <property type="component" value="Unassembled WGS sequence"/>
</dbReference>
<gene>
    <name evidence="4" type="ORF">ACFQ3L_04925</name>
</gene>
<evidence type="ECO:0000313" key="5">
    <source>
        <dbReference type="Proteomes" id="UP001597249"/>
    </source>
</evidence>
<dbReference type="Pfam" id="PF09902">
    <property type="entry name" value="DUF2129"/>
    <property type="match status" value="1"/>
</dbReference>
<reference evidence="5" key="1">
    <citation type="journal article" date="2019" name="Int. J. Syst. Evol. Microbiol.">
        <title>The Global Catalogue of Microorganisms (GCM) 10K type strain sequencing project: providing services to taxonomists for standard genome sequencing and annotation.</title>
        <authorList>
            <consortium name="The Broad Institute Genomics Platform"/>
            <consortium name="The Broad Institute Genome Sequencing Center for Infectious Disease"/>
            <person name="Wu L."/>
            <person name="Ma J."/>
        </authorList>
    </citation>
    <scope>NUCLEOTIDE SEQUENCE [LARGE SCALE GENOMIC DNA]</scope>
    <source>
        <strain evidence="5">CCM 8911</strain>
    </source>
</reference>
<keyword evidence="1 2" id="KW-0963">Cytoplasm</keyword>
<evidence type="ECO:0000256" key="3">
    <source>
        <dbReference type="SAM" id="MobiDB-lite"/>
    </source>
</evidence>
<dbReference type="RefSeq" id="WP_125584936.1">
    <property type="nucleotide sequence ID" value="NZ_JBHTMO010000013.1"/>
</dbReference>
<protein>
    <recommendedName>
        <fullName evidence="2">UPF0298 protein ACFQ3L_04925</fullName>
    </recommendedName>
</protein>
<name>A0ABW4B9H6_9LACO</name>
<accession>A0ABW4B9H6</accession>
<comment type="caution">
    <text evidence="4">The sequence shown here is derived from an EMBL/GenBank/DDBJ whole genome shotgun (WGS) entry which is preliminary data.</text>
</comment>
<comment type="similarity">
    <text evidence="2">Belongs to the UPF0298 family.</text>
</comment>
<dbReference type="HAMAP" id="MF_01126">
    <property type="entry name" value="UPF0298"/>
    <property type="match status" value="1"/>
</dbReference>
<sequence length="102" mass="12089">MLEVTKRQGLVVWVYSLKQLKALRHYGTVIYASRRMKYVYLYLDMDQIDETIAKLKKLRFVKAVEKSERPFIATEYSGDTSLSALEDDQDDDDPRRTHYARH</sequence>
<dbReference type="InterPro" id="IPR016979">
    <property type="entry name" value="DUF2129"/>
</dbReference>